<reference evidence="1 2" key="1">
    <citation type="submission" date="2018-12" db="EMBL/GenBank/DDBJ databases">
        <title>Genome sequencing of Eikenella corrodens KCOM 3110 (= JS217).</title>
        <authorList>
            <person name="Koo J.-K."/>
            <person name="Park S.-N."/>
            <person name="Lim Y.K."/>
        </authorList>
    </citation>
    <scope>NUCLEOTIDE SEQUENCE [LARGE SCALE GENOMIC DNA]</scope>
    <source>
        <strain evidence="1 2">KCOM 3110</strain>
    </source>
</reference>
<proteinExistence type="predicted"/>
<dbReference type="Proteomes" id="UP000282435">
    <property type="component" value="Chromosome"/>
</dbReference>
<organism evidence="1 2">
    <name type="scientific">Eikenella corrodens</name>
    <dbReference type="NCBI Taxonomy" id="539"/>
    <lineage>
        <taxon>Bacteria</taxon>
        <taxon>Pseudomonadati</taxon>
        <taxon>Pseudomonadota</taxon>
        <taxon>Betaproteobacteria</taxon>
        <taxon>Neisseriales</taxon>
        <taxon>Neisseriaceae</taxon>
        <taxon>Eikenella</taxon>
    </lineage>
</organism>
<protein>
    <submittedName>
        <fullName evidence="1">DUF945 family protein</fullName>
    </submittedName>
</protein>
<dbReference type="EMBL" id="CP034670">
    <property type="protein sequence ID" value="AZR59705.1"/>
    <property type="molecule type" value="Genomic_DNA"/>
</dbReference>
<dbReference type="AlphaFoldDB" id="A0A3S9SJI6"/>
<accession>A0A3S9SJI6</accession>
<dbReference type="Pfam" id="PF06097">
    <property type="entry name" value="DUF945"/>
    <property type="match status" value="1"/>
</dbReference>
<dbReference type="InterPro" id="IPR010352">
    <property type="entry name" value="DUF945"/>
</dbReference>
<evidence type="ECO:0000313" key="2">
    <source>
        <dbReference type="Proteomes" id="UP000282435"/>
    </source>
</evidence>
<sequence>MLKSPLPTLSRKPIMNKALIGSITGLLVLGGAAVGGSLYADQQLTDNAYSPELMQRSFGLANFQAQTNLGILSGSAQWQGDLVFDPCQPGDKITIRGNDTIHRSLSGYRIDSKIYIVSDSKQLNTYFPEGFLLNVRRHIGWGGNVQTSFNLPGRTIQKDGNTLTWQDINGQVSLNKENNELIPTEFQFSIPAIELKSGQTSFSLQNLSHRSQNSFLGHGKLQSGSSETTLAALTFISSPGNSIVFSQIKTTGTQSINGPAASWGSAFNIQRIDITQQGHRYDSNAGQSAGSKHSIEGLQLNSSFNGLNTQAMQSFSDLISRQRSVCIPRNEFKTKLSEIATAMLNSGLSIQAQGNQIKLDGFPLTADAELTLPPGQYGNIDNIRPETLVQNLQYRADIRIHQGFIQAANHTFADWSNRIYNEEDTRQIIAKLLQLPEAKQEGDTIRLIYRKP</sequence>
<name>A0A3S9SJI6_EIKCO</name>
<gene>
    <name evidence="1" type="ORF">ELB75_06520</name>
</gene>
<dbReference type="OrthoDB" id="8608921at2"/>
<evidence type="ECO:0000313" key="1">
    <source>
        <dbReference type="EMBL" id="AZR59705.1"/>
    </source>
</evidence>